<dbReference type="RefSeq" id="WP_270946861.1">
    <property type="nucleotide sequence ID" value="NZ_JAQGLA010000002.1"/>
</dbReference>
<accession>A0ABT4URF3</accession>
<evidence type="ECO:0000313" key="1">
    <source>
        <dbReference type="EMBL" id="MDA3624298.1"/>
    </source>
</evidence>
<dbReference type="Proteomes" id="UP001210380">
    <property type="component" value="Unassembled WGS sequence"/>
</dbReference>
<organism evidence="1 2">
    <name type="scientific">Saccharopolyspora oryzae</name>
    <dbReference type="NCBI Taxonomy" id="2997343"/>
    <lineage>
        <taxon>Bacteria</taxon>
        <taxon>Bacillati</taxon>
        <taxon>Actinomycetota</taxon>
        <taxon>Actinomycetes</taxon>
        <taxon>Pseudonocardiales</taxon>
        <taxon>Pseudonocardiaceae</taxon>
        <taxon>Saccharopolyspora</taxon>
    </lineage>
</organism>
<proteinExistence type="predicted"/>
<keyword evidence="2" id="KW-1185">Reference proteome</keyword>
<protein>
    <recommendedName>
        <fullName evidence="3">Glycosyltransferase</fullName>
    </recommendedName>
</protein>
<sequence>MYLSMVVPCFNEELGLQRFHDALVAALSEGVRDYEVILAGR</sequence>
<reference evidence="1 2" key="1">
    <citation type="submission" date="2022-11" db="EMBL/GenBank/DDBJ databases">
        <title>Draft genome sequence of Saccharopolyspora sp. WRP15-2 isolated from rhizosphere soils of wild rice in Thailand.</title>
        <authorList>
            <person name="Duangmal K."/>
            <person name="Kammanee S."/>
            <person name="Muangham S."/>
        </authorList>
    </citation>
    <scope>NUCLEOTIDE SEQUENCE [LARGE SCALE GENOMIC DNA]</scope>
    <source>
        <strain evidence="1 2">WRP15-2</strain>
    </source>
</reference>
<gene>
    <name evidence="1" type="ORF">OU415_02550</name>
</gene>
<dbReference type="EMBL" id="JAQGLA010000002">
    <property type="protein sequence ID" value="MDA3624298.1"/>
    <property type="molecule type" value="Genomic_DNA"/>
</dbReference>
<comment type="caution">
    <text evidence="1">The sequence shown here is derived from an EMBL/GenBank/DDBJ whole genome shotgun (WGS) entry which is preliminary data.</text>
</comment>
<evidence type="ECO:0000313" key="2">
    <source>
        <dbReference type="Proteomes" id="UP001210380"/>
    </source>
</evidence>
<name>A0ABT4URF3_9PSEU</name>
<evidence type="ECO:0008006" key="3">
    <source>
        <dbReference type="Google" id="ProtNLM"/>
    </source>
</evidence>